<organism evidence="4 5">
    <name type="scientific">Pelomonas nitida</name>
    <dbReference type="NCBI Taxonomy" id="3299027"/>
    <lineage>
        <taxon>Bacteria</taxon>
        <taxon>Pseudomonadati</taxon>
        <taxon>Pseudomonadota</taxon>
        <taxon>Betaproteobacteria</taxon>
        <taxon>Burkholderiales</taxon>
        <taxon>Sphaerotilaceae</taxon>
        <taxon>Roseateles</taxon>
    </lineage>
</organism>
<keyword evidence="1" id="KW-0802">TPR repeat</keyword>
<evidence type="ECO:0000256" key="2">
    <source>
        <dbReference type="SAM" id="Coils"/>
    </source>
</evidence>
<dbReference type="Gene3D" id="1.25.40.10">
    <property type="entry name" value="Tetratricopeptide repeat domain"/>
    <property type="match status" value="5"/>
</dbReference>
<dbReference type="SMART" id="SM00028">
    <property type="entry name" value="TPR"/>
    <property type="match status" value="12"/>
</dbReference>
<feature type="repeat" description="TPR" evidence="1">
    <location>
        <begin position="777"/>
        <end position="810"/>
    </location>
</feature>
<feature type="signal peptide" evidence="3">
    <location>
        <begin position="1"/>
        <end position="20"/>
    </location>
</feature>
<dbReference type="PANTHER" id="PTHR12558:SF13">
    <property type="entry name" value="CELL DIVISION CYCLE PROTEIN 27 HOMOLOG"/>
    <property type="match status" value="1"/>
</dbReference>
<dbReference type="NCBIfam" id="TIGR02917">
    <property type="entry name" value="PEP_TPR_lipo"/>
    <property type="match status" value="1"/>
</dbReference>
<sequence length="924" mass="99105">MKNKLGAYPLLCLLTAALLAGCFGDSVDQLLSSAKVSMDRGDRRAAMIYVKSALQKNQNSADARFLLAKILLESGDAAGAAIEISKAADLKFPADQTVPISAKILVAKGEWEKIIRQYGSLKLTDKSAQADLSASLAVAHFSLGHLKEARAALDFANQVDPSNVLAKLLNIRMLAAQNELAEASAAMDALLAAQPKRSDVWQLSGELLALKNQPRDALAALQKAIQLDPTNLQAHQQALNVLLKDGDAGQAGEQWELLRKQLPNHPQTLYYGVVTAYSDHKYQLAADRLPALLKAAGDDGRVLYLAGAVQFQLGGLPLAESYLNKAVVTDFAKGSPGVRLLLARTYVRMGNASRALATLQPLMELAATTPGVYSVAAEAALIDGDVHKAESFFAQAAAMDPGDVRSRTMLAVAKIREGREVEGIADLRAISAEDGGSTADSALISTYISKKNFDGALSAISALEKKRPADPEPLVLRAHVENMLGHKDGARAAFEKALAMSPRYFAAARGLADLDVQAKQPQDAIARFEKMIAADPQNTNARLAVVGLKAQMGATKAETVEALKAAIRAAPSDAGPRLALIKVLTEARDAKQAVAAAQEAAAAIPNRADILIALAESYFAVRDFNQAASAYRSIAALQPSSPYPYLRMAEAHAANSDPQAAVVSLKKALSIKPDYFDAQAALLSLEMGANRLDEARSLLKQVQAQHPNQANTLALTGDFEAATKNWPAAARSYRQAFDLQPSTPLAMKLYRVLDTLNMEAEKAKLADQWLKKYPADVTFMAYVGDVALRRADEKAALEWYGKVVKVQPENYVMLNNIAWLLAKAKKPDALSYALKANKIKPDSPELMDTLAGIYADDGNLPKAIEIELKSLEIDPAFHSNRLNVAKMLLKAGDKAAARVHLRKLLALGPSFGQQAEVERLLAGL</sequence>
<feature type="coiled-coil region" evidence="2">
    <location>
        <begin position="166"/>
        <end position="193"/>
    </location>
</feature>
<dbReference type="PROSITE" id="PS50005">
    <property type="entry name" value="TPR"/>
    <property type="match status" value="3"/>
</dbReference>
<keyword evidence="5" id="KW-1185">Reference proteome</keyword>
<accession>A0ABW7G178</accession>
<dbReference type="Pfam" id="PF13432">
    <property type="entry name" value="TPR_16"/>
    <property type="match status" value="2"/>
</dbReference>
<reference evidence="4 5" key="1">
    <citation type="submission" date="2024-09" db="EMBL/GenBank/DDBJ databases">
        <title>Novel species of the genus Pelomonas and Roseateles isolated from streams.</title>
        <authorList>
            <person name="Lu H."/>
        </authorList>
    </citation>
    <scope>NUCLEOTIDE SEQUENCE [LARGE SCALE GENOMIC DNA]</scope>
    <source>
        <strain evidence="4 5">BYS96W</strain>
    </source>
</reference>
<protein>
    <submittedName>
        <fullName evidence="4">XrtA/PEP-CTERM system TPR-repeat protein PrsT</fullName>
    </submittedName>
</protein>
<dbReference type="EMBL" id="JBIGIA010000001">
    <property type="protein sequence ID" value="MFG6455693.1"/>
    <property type="molecule type" value="Genomic_DNA"/>
</dbReference>
<keyword evidence="3" id="KW-0732">Signal</keyword>
<dbReference type="Proteomes" id="UP001606305">
    <property type="component" value="Unassembled WGS sequence"/>
</dbReference>
<keyword evidence="2" id="KW-0175">Coiled coil</keyword>
<proteinExistence type="predicted"/>
<dbReference type="InterPro" id="IPR019734">
    <property type="entry name" value="TPR_rpt"/>
</dbReference>
<feature type="chain" id="PRO_5046874300" evidence="3">
    <location>
        <begin position="21"/>
        <end position="924"/>
    </location>
</feature>
<feature type="repeat" description="TPR" evidence="1">
    <location>
        <begin position="608"/>
        <end position="641"/>
    </location>
</feature>
<comment type="caution">
    <text evidence="4">The sequence shown here is derived from an EMBL/GenBank/DDBJ whole genome shotgun (WGS) entry which is preliminary data.</text>
</comment>
<dbReference type="SUPFAM" id="SSF48452">
    <property type="entry name" value="TPR-like"/>
    <property type="match status" value="4"/>
</dbReference>
<dbReference type="Pfam" id="PF14559">
    <property type="entry name" value="TPR_19"/>
    <property type="match status" value="3"/>
</dbReference>
<name>A0ABW7G178_9BURK</name>
<dbReference type="InterPro" id="IPR014266">
    <property type="entry name" value="PEP-CTERM_TPR_PrsT"/>
</dbReference>
<gene>
    <name evidence="4" type="primary">prsT</name>
    <name evidence="4" type="ORF">ACG00X_02505</name>
</gene>
<feature type="repeat" description="TPR" evidence="1">
    <location>
        <begin position="198"/>
        <end position="231"/>
    </location>
</feature>
<evidence type="ECO:0000256" key="1">
    <source>
        <dbReference type="PROSITE-ProRule" id="PRU00339"/>
    </source>
</evidence>
<dbReference type="InterPro" id="IPR011990">
    <property type="entry name" value="TPR-like_helical_dom_sf"/>
</dbReference>
<dbReference type="PANTHER" id="PTHR12558">
    <property type="entry name" value="CELL DIVISION CYCLE 16,23,27"/>
    <property type="match status" value="1"/>
</dbReference>
<evidence type="ECO:0000313" key="5">
    <source>
        <dbReference type="Proteomes" id="UP001606305"/>
    </source>
</evidence>
<evidence type="ECO:0000256" key="3">
    <source>
        <dbReference type="SAM" id="SignalP"/>
    </source>
</evidence>
<evidence type="ECO:0000313" key="4">
    <source>
        <dbReference type="EMBL" id="MFG6455693.1"/>
    </source>
</evidence>
<dbReference type="PROSITE" id="PS51257">
    <property type="entry name" value="PROKAR_LIPOPROTEIN"/>
    <property type="match status" value="1"/>
</dbReference>
<dbReference type="RefSeq" id="WP_394486345.1">
    <property type="nucleotide sequence ID" value="NZ_JBIGIA010000001.1"/>
</dbReference>